<sequence>MVVAALLIAVTGLSGCAGSARDAEAADAARALHDALARRDGNAACALLAPRAAEGLETGGAVCREEILRLDLAGGDVREVRVWGRAAQVRTAGDTLFLTRFASGWRVTAAGCEPRPAEPYDCEVEA</sequence>
<evidence type="ECO:0000313" key="1">
    <source>
        <dbReference type="EMBL" id="RJL31842.1"/>
    </source>
</evidence>
<dbReference type="EMBL" id="QZEY01000006">
    <property type="protein sequence ID" value="RJL31842.1"/>
    <property type="molecule type" value="Genomic_DNA"/>
</dbReference>
<reference evidence="1 2" key="1">
    <citation type="submission" date="2018-09" db="EMBL/GenBank/DDBJ databases">
        <title>YIM 75507 draft genome.</title>
        <authorList>
            <person name="Tang S."/>
            <person name="Feng Y."/>
        </authorList>
    </citation>
    <scope>NUCLEOTIDE SEQUENCE [LARGE SCALE GENOMIC DNA]</scope>
    <source>
        <strain evidence="1 2">YIM 75507</strain>
    </source>
</reference>
<accession>A0A3A4BLD1</accession>
<name>A0A3A4BLD1_9ACTN</name>
<dbReference type="AlphaFoldDB" id="A0A3A4BLD1"/>
<proteinExistence type="predicted"/>
<gene>
    <name evidence="1" type="ORF">D5H75_18685</name>
</gene>
<protein>
    <submittedName>
        <fullName evidence="1">Uncharacterized protein</fullName>
    </submittedName>
</protein>
<dbReference type="Proteomes" id="UP000265768">
    <property type="component" value="Unassembled WGS sequence"/>
</dbReference>
<evidence type="ECO:0000313" key="2">
    <source>
        <dbReference type="Proteomes" id="UP000265768"/>
    </source>
</evidence>
<dbReference type="OrthoDB" id="5193742at2"/>
<keyword evidence="2" id="KW-1185">Reference proteome</keyword>
<organism evidence="1 2">
    <name type="scientific">Bailinhaonella thermotolerans</name>
    <dbReference type="NCBI Taxonomy" id="1070861"/>
    <lineage>
        <taxon>Bacteria</taxon>
        <taxon>Bacillati</taxon>
        <taxon>Actinomycetota</taxon>
        <taxon>Actinomycetes</taxon>
        <taxon>Streptosporangiales</taxon>
        <taxon>Streptosporangiaceae</taxon>
        <taxon>Bailinhaonella</taxon>
    </lineage>
</organism>
<comment type="caution">
    <text evidence="1">The sequence shown here is derived from an EMBL/GenBank/DDBJ whole genome shotgun (WGS) entry which is preliminary data.</text>
</comment>